<dbReference type="EMBL" id="BART01042318">
    <property type="protein sequence ID" value="GAH22208.1"/>
    <property type="molecule type" value="Genomic_DNA"/>
</dbReference>
<reference evidence="1" key="1">
    <citation type="journal article" date="2014" name="Front. Microbiol.">
        <title>High frequency of phylogenetically diverse reductive dehalogenase-homologous genes in deep subseafloor sedimentary metagenomes.</title>
        <authorList>
            <person name="Kawai M."/>
            <person name="Futagami T."/>
            <person name="Toyoda A."/>
            <person name="Takaki Y."/>
            <person name="Nishi S."/>
            <person name="Hori S."/>
            <person name="Arai W."/>
            <person name="Tsubouchi T."/>
            <person name="Morono Y."/>
            <person name="Uchiyama I."/>
            <person name="Ito T."/>
            <person name="Fujiyama A."/>
            <person name="Inagaki F."/>
            <person name="Takami H."/>
        </authorList>
    </citation>
    <scope>NUCLEOTIDE SEQUENCE</scope>
    <source>
        <strain evidence="1">Expedition CK06-06</strain>
    </source>
</reference>
<feature type="non-terminal residue" evidence="1">
    <location>
        <position position="1"/>
    </location>
</feature>
<sequence length="36" mass="3976">LIGSTPKMGAGTNVQERLVGEIHMDAPWRPSDVEQR</sequence>
<organism evidence="1">
    <name type="scientific">marine sediment metagenome</name>
    <dbReference type="NCBI Taxonomy" id="412755"/>
    <lineage>
        <taxon>unclassified sequences</taxon>
        <taxon>metagenomes</taxon>
        <taxon>ecological metagenomes</taxon>
    </lineage>
</organism>
<proteinExistence type="predicted"/>
<comment type="caution">
    <text evidence="1">The sequence shown here is derived from an EMBL/GenBank/DDBJ whole genome shotgun (WGS) entry which is preliminary data.</text>
</comment>
<feature type="non-terminal residue" evidence="1">
    <location>
        <position position="36"/>
    </location>
</feature>
<name>X1FN61_9ZZZZ</name>
<evidence type="ECO:0000313" key="1">
    <source>
        <dbReference type="EMBL" id="GAH22208.1"/>
    </source>
</evidence>
<gene>
    <name evidence="1" type="ORF">S01H4_67354</name>
</gene>
<protein>
    <submittedName>
        <fullName evidence="1">Uncharacterized protein</fullName>
    </submittedName>
</protein>
<accession>X1FN61</accession>
<dbReference type="AlphaFoldDB" id="X1FN61"/>